<proteinExistence type="predicted"/>
<protein>
    <recommendedName>
        <fullName evidence="1">Reverse transcriptase domain-containing protein</fullName>
    </recommendedName>
</protein>
<gene>
    <name evidence="2" type="ORF">LSH36_28g01024</name>
</gene>
<evidence type="ECO:0000313" key="2">
    <source>
        <dbReference type="EMBL" id="KAK2167385.1"/>
    </source>
</evidence>
<comment type="caution">
    <text evidence="2">The sequence shown here is derived from an EMBL/GenBank/DDBJ whole genome shotgun (WGS) entry which is preliminary data.</text>
</comment>
<dbReference type="InterPro" id="IPR000477">
    <property type="entry name" value="RT_dom"/>
</dbReference>
<dbReference type="EMBL" id="JAODUP010000028">
    <property type="protein sequence ID" value="KAK2167385.1"/>
    <property type="molecule type" value="Genomic_DNA"/>
</dbReference>
<sequence length="145" mass="16260">MDSVASEYLINGNSSHLCSCLASLYAQMLEHNCVPTCFNTGVIIPILKKATLDPNIPEYYRPIILSSTYSKLFESTIMPDVTLNNNQFVFRKGCGTSFGIGLLTDLLCDYKQSRSPMFICSLDTEKCFDSLWHHGFVLQVTIVFP</sequence>
<dbReference type="AlphaFoldDB" id="A0AAD9KB22"/>
<dbReference type="PROSITE" id="PS50878">
    <property type="entry name" value="RT_POL"/>
    <property type="match status" value="1"/>
</dbReference>
<feature type="domain" description="Reverse transcriptase" evidence="1">
    <location>
        <begin position="27"/>
        <end position="145"/>
    </location>
</feature>
<organism evidence="2 3">
    <name type="scientific">Paralvinella palmiformis</name>
    <dbReference type="NCBI Taxonomy" id="53620"/>
    <lineage>
        <taxon>Eukaryota</taxon>
        <taxon>Metazoa</taxon>
        <taxon>Spiralia</taxon>
        <taxon>Lophotrochozoa</taxon>
        <taxon>Annelida</taxon>
        <taxon>Polychaeta</taxon>
        <taxon>Sedentaria</taxon>
        <taxon>Canalipalpata</taxon>
        <taxon>Terebellida</taxon>
        <taxon>Terebelliformia</taxon>
        <taxon>Alvinellidae</taxon>
        <taxon>Paralvinella</taxon>
    </lineage>
</organism>
<dbReference type="Proteomes" id="UP001208570">
    <property type="component" value="Unassembled WGS sequence"/>
</dbReference>
<reference evidence="2" key="1">
    <citation type="journal article" date="2023" name="Mol. Biol. Evol.">
        <title>Third-Generation Sequencing Reveals the Adaptive Role of the Epigenome in Three Deep-Sea Polychaetes.</title>
        <authorList>
            <person name="Perez M."/>
            <person name="Aroh O."/>
            <person name="Sun Y."/>
            <person name="Lan Y."/>
            <person name="Juniper S.K."/>
            <person name="Young C.R."/>
            <person name="Angers B."/>
            <person name="Qian P.Y."/>
        </authorList>
    </citation>
    <scope>NUCLEOTIDE SEQUENCE</scope>
    <source>
        <strain evidence="2">P08H-3</strain>
    </source>
</reference>
<evidence type="ECO:0000313" key="3">
    <source>
        <dbReference type="Proteomes" id="UP001208570"/>
    </source>
</evidence>
<dbReference type="PANTHER" id="PTHR19446">
    <property type="entry name" value="REVERSE TRANSCRIPTASES"/>
    <property type="match status" value="1"/>
</dbReference>
<evidence type="ECO:0000259" key="1">
    <source>
        <dbReference type="PROSITE" id="PS50878"/>
    </source>
</evidence>
<name>A0AAD9KB22_9ANNE</name>
<keyword evidence="3" id="KW-1185">Reference proteome</keyword>
<accession>A0AAD9KB22</accession>